<dbReference type="InterPro" id="IPR018247">
    <property type="entry name" value="EF_Hand_1_Ca_BS"/>
</dbReference>
<dbReference type="PANTHER" id="PTHR23055">
    <property type="entry name" value="CALCIUM BINDING PROTEINS"/>
    <property type="match status" value="1"/>
</dbReference>
<keyword evidence="6" id="KW-0449">Lipoprotein</keyword>
<dbReference type="SMART" id="SM00054">
    <property type="entry name" value="EFh"/>
    <property type="match status" value="4"/>
</dbReference>
<evidence type="ECO:0000256" key="1">
    <source>
        <dbReference type="ARBA" id="ARBA00006049"/>
    </source>
</evidence>
<evidence type="ECO:0000256" key="4">
    <source>
        <dbReference type="ARBA" id="ARBA00022737"/>
    </source>
</evidence>
<organism evidence="9 10">
    <name type="scientific">Brachionus plicatilis</name>
    <name type="common">Marine rotifer</name>
    <name type="synonym">Brachionus muelleri</name>
    <dbReference type="NCBI Taxonomy" id="10195"/>
    <lineage>
        <taxon>Eukaryota</taxon>
        <taxon>Metazoa</taxon>
        <taxon>Spiralia</taxon>
        <taxon>Gnathifera</taxon>
        <taxon>Rotifera</taxon>
        <taxon>Eurotatoria</taxon>
        <taxon>Monogononta</taxon>
        <taxon>Pseudotrocha</taxon>
        <taxon>Ploima</taxon>
        <taxon>Brachionidae</taxon>
        <taxon>Brachionus</taxon>
    </lineage>
</organism>
<name>A0A3M7S7Z1_BRAPC</name>
<evidence type="ECO:0000256" key="6">
    <source>
        <dbReference type="ARBA" id="ARBA00023288"/>
    </source>
</evidence>
<dbReference type="PROSITE" id="PS00018">
    <property type="entry name" value="EF_HAND_1"/>
    <property type="match status" value="3"/>
</dbReference>
<dbReference type="InterPro" id="IPR028846">
    <property type="entry name" value="Recoverin"/>
</dbReference>
<feature type="domain" description="EF-hand" evidence="8">
    <location>
        <begin position="167"/>
        <end position="202"/>
    </location>
</feature>
<keyword evidence="10" id="KW-1185">Reference proteome</keyword>
<feature type="domain" description="EF-hand" evidence="8">
    <location>
        <begin position="87"/>
        <end position="122"/>
    </location>
</feature>
<dbReference type="OrthoDB" id="114727at2759"/>
<dbReference type="CDD" id="cd00051">
    <property type="entry name" value="EFh"/>
    <property type="match status" value="3"/>
</dbReference>
<feature type="region of interest" description="Disordered" evidence="7">
    <location>
        <begin position="1"/>
        <end position="26"/>
    </location>
</feature>
<accession>A0A3M7S7Z1</accession>
<keyword evidence="2" id="KW-0519">Myristate</keyword>
<evidence type="ECO:0000256" key="5">
    <source>
        <dbReference type="ARBA" id="ARBA00022837"/>
    </source>
</evidence>
<proteinExistence type="inferred from homology"/>
<keyword evidence="3" id="KW-0479">Metal-binding</keyword>
<dbReference type="PRINTS" id="PR00450">
    <property type="entry name" value="RECOVERIN"/>
</dbReference>
<dbReference type="EMBL" id="REGN01001907">
    <property type="protein sequence ID" value="RNA31690.1"/>
    <property type="molecule type" value="Genomic_DNA"/>
</dbReference>
<feature type="domain" description="EF-hand" evidence="8">
    <location>
        <begin position="123"/>
        <end position="158"/>
    </location>
</feature>
<evidence type="ECO:0000313" key="10">
    <source>
        <dbReference type="Proteomes" id="UP000276133"/>
    </source>
</evidence>
<dbReference type="InterPro" id="IPR011992">
    <property type="entry name" value="EF-hand-dom_pair"/>
</dbReference>
<protein>
    <submittedName>
        <fullName evidence="9">Neuronal calcium sensor 2</fullName>
    </submittedName>
</protein>
<dbReference type="Gene3D" id="1.10.238.10">
    <property type="entry name" value="EF-hand"/>
    <property type="match status" value="1"/>
</dbReference>
<dbReference type="Proteomes" id="UP000276133">
    <property type="component" value="Unassembled WGS sequence"/>
</dbReference>
<evidence type="ECO:0000256" key="2">
    <source>
        <dbReference type="ARBA" id="ARBA00022707"/>
    </source>
</evidence>
<evidence type="ECO:0000313" key="9">
    <source>
        <dbReference type="EMBL" id="RNA31690.1"/>
    </source>
</evidence>
<comment type="caution">
    <text evidence="9">The sequence shown here is derived from an EMBL/GenBank/DDBJ whole genome shotgun (WGS) entry which is preliminary data.</text>
</comment>
<reference evidence="9 10" key="1">
    <citation type="journal article" date="2018" name="Sci. Rep.">
        <title>Genomic signatures of local adaptation to the degree of environmental predictability in rotifers.</title>
        <authorList>
            <person name="Franch-Gras L."/>
            <person name="Hahn C."/>
            <person name="Garcia-Roger E.M."/>
            <person name="Carmona M.J."/>
            <person name="Serra M."/>
            <person name="Gomez A."/>
        </authorList>
    </citation>
    <scope>NUCLEOTIDE SEQUENCE [LARGE SCALE GENOMIC DNA]</scope>
    <source>
        <strain evidence="9">HYR1</strain>
    </source>
</reference>
<sequence>MGNKGGKNKKKPSAGSGVENLKPLVIPGKNPELGSADFGFLTSQTGLPESEIRSVFTQFSANNPDGKLDRQEFARLYNKLRAEPPELLDEISNFVFRAFDDDNNGYISFNEFMIAYALTSRGDPKKKLEYAFELYDADNNGTLDMNEVRSVLVGMLDLLGADKRATNVSQLTEECCSQLDKSGDGKISKEEFIEGLLKNYSLRALMSPFN</sequence>
<dbReference type="AlphaFoldDB" id="A0A3M7S7Z1"/>
<feature type="compositionally biased region" description="Basic residues" evidence="7">
    <location>
        <begin position="1"/>
        <end position="12"/>
    </location>
</feature>
<evidence type="ECO:0000256" key="7">
    <source>
        <dbReference type="SAM" id="MobiDB-lite"/>
    </source>
</evidence>
<dbReference type="SUPFAM" id="SSF47473">
    <property type="entry name" value="EF-hand"/>
    <property type="match status" value="1"/>
</dbReference>
<evidence type="ECO:0000259" key="8">
    <source>
        <dbReference type="PROSITE" id="PS50222"/>
    </source>
</evidence>
<evidence type="ECO:0000256" key="3">
    <source>
        <dbReference type="ARBA" id="ARBA00022723"/>
    </source>
</evidence>
<dbReference type="GO" id="GO:0005509">
    <property type="term" value="F:calcium ion binding"/>
    <property type="evidence" value="ECO:0007669"/>
    <property type="project" value="InterPro"/>
</dbReference>
<dbReference type="Pfam" id="PF13499">
    <property type="entry name" value="EF-hand_7"/>
    <property type="match status" value="2"/>
</dbReference>
<dbReference type="STRING" id="10195.A0A3M7S7Z1"/>
<dbReference type="InterPro" id="IPR002048">
    <property type="entry name" value="EF_hand_dom"/>
</dbReference>
<dbReference type="PANTHER" id="PTHR23055:SF178">
    <property type="entry name" value="NEUROCALCIN HOMOLOG"/>
    <property type="match status" value="1"/>
</dbReference>
<keyword evidence="4" id="KW-0677">Repeat</keyword>
<gene>
    <name evidence="9" type="ORF">BpHYR1_004622</name>
</gene>
<dbReference type="PROSITE" id="PS50222">
    <property type="entry name" value="EF_HAND_2"/>
    <property type="match status" value="3"/>
</dbReference>
<comment type="similarity">
    <text evidence="1">Belongs to the recoverin family.</text>
</comment>
<keyword evidence="5" id="KW-0106">Calcium</keyword>